<proteinExistence type="predicted"/>
<dbReference type="PANTHER" id="PTHR13402">
    <property type="entry name" value="RGPR-RELATED"/>
    <property type="match status" value="1"/>
</dbReference>
<reference evidence="2" key="1">
    <citation type="submission" date="2022-03" db="EMBL/GenBank/DDBJ databases">
        <authorList>
            <person name="Martin H S."/>
        </authorList>
    </citation>
    <scope>NUCLEOTIDE SEQUENCE</scope>
</reference>
<keyword evidence="3" id="KW-1185">Reference proteome</keyword>
<evidence type="ECO:0000313" key="2">
    <source>
        <dbReference type="EMBL" id="CAH2068089.1"/>
    </source>
</evidence>
<feature type="region of interest" description="Disordered" evidence="1">
    <location>
        <begin position="55"/>
        <end position="80"/>
    </location>
</feature>
<name>A0ABN8IV00_9NEOP</name>
<dbReference type="PANTHER" id="PTHR13402:SF6">
    <property type="entry name" value="SECRETORY 16, ISOFORM I"/>
    <property type="match status" value="1"/>
</dbReference>
<organism evidence="2 3">
    <name type="scientific">Iphiclides podalirius</name>
    <name type="common">scarce swallowtail</name>
    <dbReference type="NCBI Taxonomy" id="110791"/>
    <lineage>
        <taxon>Eukaryota</taxon>
        <taxon>Metazoa</taxon>
        <taxon>Ecdysozoa</taxon>
        <taxon>Arthropoda</taxon>
        <taxon>Hexapoda</taxon>
        <taxon>Insecta</taxon>
        <taxon>Pterygota</taxon>
        <taxon>Neoptera</taxon>
        <taxon>Endopterygota</taxon>
        <taxon>Lepidoptera</taxon>
        <taxon>Glossata</taxon>
        <taxon>Ditrysia</taxon>
        <taxon>Papilionoidea</taxon>
        <taxon>Papilionidae</taxon>
        <taxon>Papilioninae</taxon>
        <taxon>Iphiclides</taxon>
    </lineage>
</organism>
<feature type="compositionally biased region" description="Pro residues" evidence="1">
    <location>
        <begin position="188"/>
        <end position="204"/>
    </location>
</feature>
<evidence type="ECO:0000313" key="3">
    <source>
        <dbReference type="Proteomes" id="UP000837857"/>
    </source>
</evidence>
<dbReference type="EMBL" id="OW152817">
    <property type="protein sequence ID" value="CAH2068089.1"/>
    <property type="molecule type" value="Genomic_DNA"/>
</dbReference>
<evidence type="ECO:0000256" key="1">
    <source>
        <dbReference type="SAM" id="MobiDB-lite"/>
    </source>
</evidence>
<sequence length="236" mass="24038">MAPGDGITMPGAAPSKPAPFADYETDEPPKADADTRKACTNSSIGSTFKLAARAGGVGGREGEGEGGCGGGRGGAEGRAKGGWLGGILTKLSLRAPNQMILPDDKNPTIVWDAEHKRWRNLDSDGEEAPRPPPPPPAHPHAPALAQQSGAAGAPGAPPVSNIFKMQKGRNLKKSYVDVLNPAGASARAPPPAGSLPPAPPPAPPQGYFVPAPLAQQGDYYDGTMATGDGEPYRSGI</sequence>
<feature type="compositionally biased region" description="Low complexity" evidence="1">
    <location>
        <begin position="140"/>
        <end position="154"/>
    </location>
</feature>
<protein>
    <submittedName>
        <fullName evidence="2">Uncharacterized protein</fullName>
    </submittedName>
</protein>
<feature type="compositionally biased region" description="Basic and acidic residues" evidence="1">
    <location>
        <begin position="27"/>
        <end position="37"/>
    </location>
</feature>
<dbReference type="Proteomes" id="UP000837857">
    <property type="component" value="Chromosome 5"/>
</dbReference>
<accession>A0ABN8IV00</accession>
<feature type="compositionally biased region" description="Pro residues" evidence="1">
    <location>
        <begin position="130"/>
        <end position="139"/>
    </location>
</feature>
<feature type="region of interest" description="Disordered" evidence="1">
    <location>
        <begin position="181"/>
        <end position="236"/>
    </location>
</feature>
<feature type="region of interest" description="Disordered" evidence="1">
    <location>
        <begin position="116"/>
        <end position="165"/>
    </location>
</feature>
<feature type="region of interest" description="Disordered" evidence="1">
    <location>
        <begin position="1"/>
        <end position="39"/>
    </location>
</feature>
<gene>
    <name evidence="2" type="ORF">IPOD504_LOCUS14024</name>
</gene>
<feature type="non-terminal residue" evidence="2">
    <location>
        <position position="236"/>
    </location>
</feature>